<organism evidence="2 3">
    <name type="scientific">Daphnia magna</name>
    <dbReference type="NCBI Taxonomy" id="35525"/>
    <lineage>
        <taxon>Eukaryota</taxon>
        <taxon>Metazoa</taxon>
        <taxon>Ecdysozoa</taxon>
        <taxon>Arthropoda</taxon>
        <taxon>Crustacea</taxon>
        <taxon>Branchiopoda</taxon>
        <taxon>Diplostraca</taxon>
        <taxon>Cladocera</taxon>
        <taxon>Anomopoda</taxon>
        <taxon>Daphniidae</taxon>
        <taxon>Daphnia</taxon>
    </lineage>
</organism>
<evidence type="ECO:0000313" key="2">
    <source>
        <dbReference type="EMBL" id="KAK4037509.1"/>
    </source>
</evidence>
<protein>
    <submittedName>
        <fullName evidence="2">Uncharacterized protein</fullName>
    </submittedName>
</protein>
<accession>A0ABR0B743</accession>
<sequence length="110" mass="12014">MEGFQNLSSVATEFLNEVQEKEEQDLASLVTMTNSDFEEHAALVEDEEGVSTSDASTKQSSLPPFKQLLSDTVSPVSDKSSVSLTDDFLNFCPTDLAKPGEVDFFKRSGN</sequence>
<proteinExistence type="predicted"/>
<evidence type="ECO:0000313" key="3">
    <source>
        <dbReference type="Proteomes" id="UP001234178"/>
    </source>
</evidence>
<keyword evidence="3" id="KW-1185">Reference proteome</keyword>
<name>A0ABR0B743_9CRUS</name>
<comment type="caution">
    <text evidence="2">The sequence shown here is derived from an EMBL/GenBank/DDBJ whole genome shotgun (WGS) entry which is preliminary data.</text>
</comment>
<feature type="compositionally biased region" description="Polar residues" evidence="1">
    <location>
        <begin position="50"/>
        <end position="62"/>
    </location>
</feature>
<feature type="region of interest" description="Disordered" evidence="1">
    <location>
        <begin position="40"/>
        <end position="63"/>
    </location>
</feature>
<reference evidence="2 3" key="1">
    <citation type="journal article" date="2023" name="Nucleic Acids Res.">
        <title>The hologenome of Daphnia magna reveals possible DNA methylation and microbiome-mediated evolution of the host genome.</title>
        <authorList>
            <person name="Chaturvedi A."/>
            <person name="Li X."/>
            <person name="Dhandapani V."/>
            <person name="Marshall H."/>
            <person name="Kissane S."/>
            <person name="Cuenca-Cambronero M."/>
            <person name="Asole G."/>
            <person name="Calvet F."/>
            <person name="Ruiz-Romero M."/>
            <person name="Marangio P."/>
            <person name="Guigo R."/>
            <person name="Rago D."/>
            <person name="Mirbahai L."/>
            <person name="Eastwood N."/>
            <person name="Colbourne J.K."/>
            <person name="Zhou J."/>
            <person name="Mallon E."/>
            <person name="Orsini L."/>
        </authorList>
    </citation>
    <scope>NUCLEOTIDE SEQUENCE [LARGE SCALE GENOMIC DNA]</scope>
    <source>
        <strain evidence="2">LRV0_1</strain>
    </source>
</reference>
<dbReference type="Proteomes" id="UP001234178">
    <property type="component" value="Unassembled WGS sequence"/>
</dbReference>
<evidence type="ECO:0000256" key="1">
    <source>
        <dbReference type="SAM" id="MobiDB-lite"/>
    </source>
</evidence>
<dbReference type="EMBL" id="JAOYFB010000040">
    <property type="protein sequence ID" value="KAK4037509.1"/>
    <property type="molecule type" value="Genomic_DNA"/>
</dbReference>
<gene>
    <name evidence="2" type="ORF">OUZ56_029542</name>
</gene>